<sequence>MASDHAADYSAQGFIDMFSRTAFYSIPTGPISGMIELQKAIATLSSPRSEVVAAFGFKDFLHATSID</sequence>
<dbReference type="Proteomes" id="UP000094828">
    <property type="component" value="Unassembled WGS sequence"/>
</dbReference>
<proteinExistence type="predicted"/>
<organism evidence="1 2">
    <name type="scientific">Planctopirus hydrillae</name>
    <dbReference type="NCBI Taxonomy" id="1841610"/>
    <lineage>
        <taxon>Bacteria</taxon>
        <taxon>Pseudomonadati</taxon>
        <taxon>Planctomycetota</taxon>
        <taxon>Planctomycetia</taxon>
        <taxon>Planctomycetales</taxon>
        <taxon>Planctomycetaceae</taxon>
        <taxon>Planctopirus</taxon>
    </lineage>
</organism>
<evidence type="ECO:0000313" key="1">
    <source>
        <dbReference type="EMBL" id="ODA30040.1"/>
    </source>
</evidence>
<name>A0A1C3E9Z7_9PLAN</name>
<gene>
    <name evidence="1" type="ORF">A6X21_06800</name>
</gene>
<dbReference type="STRING" id="1841610.A6X21_06800"/>
<protein>
    <submittedName>
        <fullName evidence="1">Uncharacterized protein</fullName>
    </submittedName>
</protein>
<dbReference type="AlphaFoldDB" id="A0A1C3E9Z7"/>
<reference evidence="1 2" key="1">
    <citation type="submission" date="2016-05" db="EMBL/GenBank/DDBJ databases">
        <title>Genomic and physiological characterization of Planctopirus sp. isolated from fresh water lake.</title>
        <authorList>
            <person name="Subhash Y."/>
            <person name="Ramana C."/>
        </authorList>
    </citation>
    <scope>NUCLEOTIDE SEQUENCE [LARGE SCALE GENOMIC DNA]</scope>
    <source>
        <strain evidence="1 2">JC280</strain>
    </source>
</reference>
<comment type="caution">
    <text evidence="1">The sequence shown here is derived from an EMBL/GenBank/DDBJ whole genome shotgun (WGS) entry which is preliminary data.</text>
</comment>
<dbReference type="EMBL" id="LYDR01000116">
    <property type="protein sequence ID" value="ODA30040.1"/>
    <property type="molecule type" value="Genomic_DNA"/>
</dbReference>
<keyword evidence="2" id="KW-1185">Reference proteome</keyword>
<accession>A0A1C3E9Z7</accession>
<evidence type="ECO:0000313" key="2">
    <source>
        <dbReference type="Proteomes" id="UP000094828"/>
    </source>
</evidence>